<evidence type="ECO:0000313" key="2">
    <source>
        <dbReference type="EMBL" id="GIN63555.1"/>
    </source>
</evidence>
<keyword evidence="1" id="KW-0175">Coiled coil</keyword>
<keyword evidence="3" id="KW-1185">Reference proteome</keyword>
<reference evidence="2" key="1">
    <citation type="submission" date="2021-03" db="EMBL/GenBank/DDBJ databases">
        <title>Antimicrobial resistance genes in bacteria isolated from Japanese honey, and their potential for conferring macrolide and lincosamide resistance in the American foulbrood pathogen Paenibacillus larvae.</title>
        <authorList>
            <person name="Okamoto M."/>
            <person name="Kumagai M."/>
            <person name="Kanamori H."/>
            <person name="Takamatsu D."/>
        </authorList>
    </citation>
    <scope>NUCLEOTIDE SEQUENCE</scope>
    <source>
        <strain evidence="2">J27TS8</strain>
    </source>
</reference>
<organism evidence="2 3">
    <name type="scientific">Robertmurraya siralis</name>
    <dbReference type="NCBI Taxonomy" id="77777"/>
    <lineage>
        <taxon>Bacteria</taxon>
        <taxon>Bacillati</taxon>
        <taxon>Bacillota</taxon>
        <taxon>Bacilli</taxon>
        <taxon>Bacillales</taxon>
        <taxon>Bacillaceae</taxon>
        <taxon>Robertmurraya</taxon>
    </lineage>
</organism>
<accession>A0A919WK63</accession>
<name>A0A919WK63_9BACI</name>
<comment type="caution">
    <text evidence="2">The sequence shown here is derived from an EMBL/GenBank/DDBJ whole genome shotgun (WGS) entry which is preliminary data.</text>
</comment>
<dbReference type="AlphaFoldDB" id="A0A919WK63"/>
<dbReference type="EMBL" id="BORC01000007">
    <property type="protein sequence ID" value="GIN63555.1"/>
    <property type="molecule type" value="Genomic_DNA"/>
</dbReference>
<evidence type="ECO:0000313" key="3">
    <source>
        <dbReference type="Proteomes" id="UP000682111"/>
    </source>
</evidence>
<proteinExistence type="predicted"/>
<feature type="coiled-coil region" evidence="1">
    <location>
        <begin position="99"/>
        <end position="126"/>
    </location>
</feature>
<gene>
    <name evidence="2" type="ORF">J27TS8_35480</name>
</gene>
<evidence type="ECO:0000256" key="1">
    <source>
        <dbReference type="SAM" id="Coils"/>
    </source>
</evidence>
<dbReference type="Proteomes" id="UP000682111">
    <property type="component" value="Unassembled WGS sequence"/>
</dbReference>
<protein>
    <submittedName>
        <fullName evidence="2">Uncharacterized protein</fullName>
    </submittedName>
</protein>
<sequence length="142" mass="16335">MESYLNDDLANIIGLETEAVSAYDSVTGVNYTSDQLLYDVLLMDVIPTYQEFMNKLEAIRLESEELRAIHEGYIEGVNTQYNAFTRIVTALEYQDRAMIEEANAMLDEARKLLRDFNYNIEKLTKEHGVEMKKSFESETTGL</sequence>